<dbReference type="Pfam" id="PF11010">
    <property type="entry name" value="DUF2848"/>
    <property type="match status" value="1"/>
</dbReference>
<sequence>MTALEFEIIGEGTLVSVEVTHMYNAGYAGRDQAAVKHHIDELAELGVPAPTTTPSLYPVSSYLARQSDRVEAQHERTSGEAEWGIVIVGPGEDDVLLTVACDHTDRALEVHGVAWSKNAGPDMLGRRAWRLSSLAGRADDLRLRAWVGAERTLIQDGRVGELLSPQYWLEVLAERGERQEGVALISGTIPMIAGVDQFSDRWEVELLDESTGESSVVRYDVDRMPTPIG</sequence>
<accession>A0ABU3SQC4</accession>
<evidence type="ECO:0000313" key="2">
    <source>
        <dbReference type="Proteomes" id="UP001261125"/>
    </source>
</evidence>
<dbReference type="InterPro" id="IPR021269">
    <property type="entry name" value="DUF2848"/>
</dbReference>
<name>A0ABU3SQC4_9MICO</name>
<evidence type="ECO:0000313" key="1">
    <source>
        <dbReference type="EMBL" id="MDU0346924.1"/>
    </source>
</evidence>
<dbReference type="EMBL" id="JAWDIT010000005">
    <property type="protein sequence ID" value="MDU0346924.1"/>
    <property type="molecule type" value="Genomic_DNA"/>
</dbReference>
<dbReference type="RefSeq" id="WP_316005135.1">
    <property type="nucleotide sequence ID" value="NZ_JAWDIT010000005.1"/>
</dbReference>
<comment type="caution">
    <text evidence="1">The sequence shown here is derived from an EMBL/GenBank/DDBJ whole genome shotgun (WGS) entry which is preliminary data.</text>
</comment>
<proteinExistence type="predicted"/>
<protein>
    <submittedName>
        <fullName evidence="1">DUF2848 domain-containing protein</fullName>
    </submittedName>
</protein>
<keyword evidence="2" id="KW-1185">Reference proteome</keyword>
<organism evidence="1 2">
    <name type="scientific">Microbacterium phycohabitans</name>
    <dbReference type="NCBI Taxonomy" id="3075993"/>
    <lineage>
        <taxon>Bacteria</taxon>
        <taxon>Bacillati</taxon>
        <taxon>Actinomycetota</taxon>
        <taxon>Actinomycetes</taxon>
        <taxon>Micrococcales</taxon>
        <taxon>Microbacteriaceae</taxon>
        <taxon>Microbacterium</taxon>
    </lineage>
</organism>
<reference evidence="1 2" key="1">
    <citation type="submission" date="2023-09" db="EMBL/GenBank/DDBJ databases">
        <title>Microbacterium fusihabitans sp. nov., Microbacterium phycihabitans sp. nov., and Microbacterium cervinum sp. nov., isolated from dried seaweeds of beach.</title>
        <authorList>
            <person name="Lee S.D."/>
        </authorList>
    </citation>
    <scope>NUCLEOTIDE SEQUENCE [LARGE SCALE GENOMIC DNA]</scope>
    <source>
        <strain evidence="1 2">KSW2-29</strain>
    </source>
</reference>
<gene>
    <name evidence="1" type="ORF">RWH44_14585</name>
</gene>
<dbReference type="Proteomes" id="UP001261125">
    <property type="component" value="Unassembled WGS sequence"/>
</dbReference>